<feature type="binding site" evidence="16">
    <location>
        <position position="82"/>
    </location>
    <ligand>
        <name>Ca(2+)</name>
        <dbReference type="ChEBI" id="CHEBI:29108"/>
        <label>1</label>
    </ligand>
</feature>
<keyword evidence="11 16" id="KW-0408">Iron</keyword>
<evidence type="ECO:0000256" key="14">
    <source>
        <dbReference type="ARBA" id="ARBA00023324"/>
    </source>
</evidence>
<dbReference type="GO" id="GO:0005576">
    <property type="term" value="C:extracellular region"/>
    <property type="evidence" value="ECO:0007669"/>
    <property type="project" value="UniProtKB-SubCell"/>
</dbReference>
<feature type="disulfide bond" evidence="17">
    <location>
        <begin position="135"/>
        <end position="335"/>
    </location>
</feature>
<evidence type="ECO:0000256" key="18">
    <source>
        <dbReference type="RuleBase" id="RU362060"/>
    </source>
</evidence>
<feature type="disulfide bond" evidence="17">
    <location>
        <begin position="74"/>
        <end position="79"/>
    </location>
</feature>
<dbReference type="GO" id="GO:0020037">
    <property type="term" value="F:heme binding"/>
    <property type="evidence" value="ECO:0007669"/>
    <property type="project" value="UniProtKB-UniRule"/>
</dbReference>
<name>A0A5J9SUM4_9POAL</name>
<evidence type="ECO:0000256" key="4">
    <source>
        <dbReference type="ARBA" id="ARBA00012313"/>
    </source>
</evidence>
<comment type="similarity">
    <text evidence="3">Belongs to the peroxidase family. Ascorbate peroxidase subfamily.</text>
</comment>
<evidence type="ECO:0000256" key="2">
    <source>
        <dbReference type="ARBA" id="ARBA00004613"/>
    </source>
</evidence>
<proteinExistence type="inferred from homology"/>
<feature type="binding site" evidence="15">
    <location>
        <position position="179"/>
    </location>
    <ligand>
        <name>substrate</name>
    </ligand>
</feature>
<evidence type="ECO:0000256" key="11">
    <source>
        <dbReference type="ARBA" id="ARBA00023004"/>
    </source>
</evidence>
<dbReference type="GO" id="GO:0006979">
    <property type="term" value="P:response to oxidative stress"/>
    <property type="evidence" value="ECO:0007669"/>
    <property type="project" value="UniProtKB-UniRule"/>
</dbReference>
<dbReference type="InterPro" id="IPR000823">
    <property type="entry name" value="Peroxidase_pln"/>
</dbReference>
<keyword evidence="13" id="KW-0325">Glycoprotein</keyword>
<feature type="binding site" description="axial binding residue" evidence="16">
    <location>
        <position position="209"/>
    </location>
    <ligand>
        <name>heme b</name>
        <dbReference type="ChEBI" id="CHEBI:60344"/>
    </ligand>
    <ligandPart>
        <name>Fe</name>
        <dbReference type="ChEBI" id="CHEBI:18248"/>
    </ligandPart>
</feature>
<evidence type="ECO:0000256" key="12">
    <source>
        <dbReference type="ARBA" id="ARBA00023157"/>
    </source>
</evidence>
<comment type="function">
    <text evidence="18">Removal of H(2)O(2), oxidation of toxic reductants, biosynthesis and degradation of lignin, suberization, auxin catabolism, response to environmental stresses such as wounding, pathogen attack and oxidative stress.</text>
</comment>
<dbReference type="InterPro" id="IPR002016">
    <property type="entry name" value="Haem_peroxidase"/>
</dbReference>
<evidence type="ECO:0000256" key="15">
    <source>
        <dbReference type="PIRSR" id="PIRSR600823-2"/>
    </source>
</evidence>
<evidence type="ECO:0000256" key="8">
    <source>
        <dbReference type="ARBA" id="ARBA00022723"/>
    </source>
</evidence>
<sequence>MATAPTSMVVVVMMLLTFVAPALSGETIAGQLSYDFYSSSCPRAEEVIQKTTWEIISKDTNMGAALVKFFFLDCFVMGCDASLLLAVDDDNPDTEKSMLHQHGYAYDNVDNVNLYNTVNKIKEAVEAICPGVVSCADILALAARDSAAIAGGFSFAMPTGRRDTPRPFYYYMDYHSDAPHSYLEAFELIDSFAYRGLDIDDLVVLSGAHSFGIAHCGNFDSLLYPSIHPTMNATYAAELKKVCPWPSPFEMGPIVNNNRVTDPNVLSNQYYSNVLTGQVLFWSDHMLMSRNDTAAKVAFYANNPLAWKVRFAAAMVKMGKIQVLTGTQGEVRMVCNATNY</sequence>
<evidence type="ECO:0000256" key="16">
    <source>
        <dbReference type="PIRSR" id="PIRSR600823-3"/>
    </source>
</evidence>
<dbReference type="OrthoDB" id="2113341at2759"/>
<dbReference type="PROSITE" id="PS00435">
    <property type="entry name" value="PEROXIDASE_1"/>
    <property type="match status" value="1"/>
</dbReference>
<dbReference type="SUPFAM" id="SSF48113">
    <property type="entry name" value="Heme-dependent peroxidases"/>
    <property type="match status" value="1"/>
</dbReference>
<keyword evidence="9 16" id="KW-0106">Calcium</keyword>
<keyword evidence="12 17" id="KW-1015">Disulfide bond</keyword>
<dbReference type="PRINTS" id="PR00458">
    <property type="entry name" value="PEROXIDASE"/>
</dbReference>
<dbReference type="InterPro" id="IPR019793">
    <property type="entry name" value="Peroxidases_heam-ligand_BS"/>
</dbReference>
<dbReference type="PRINTS" id="PR00461">
    <property type="entry name" value="PLPEROXIDASE"/>
</dbReference>
<feature type="binding site" evidence="16">
    <location>
        <position position="80"/>
    </location>
    <ligand>
        <name>Ca(2+)</name>
        <dbReference type="ChEBI" id="CHEBI:29108"/>
        <label>1</label>
    </ligand>
</feature>
<evidence type="ECO:0000256" key="10">
    <source>
        <dbReference type="ARBA" id="ARBA00023002"/>
    </source>
</evidence>
<feature type="binding site" evidence="16">
    <location>
        <position position="73"/>
    </location>
    <ligand>
        <name>Ca(2+)</name>
        <dbReference type="ChEBI" id="CHEBI:29108"/>
        <label>1</label>
    </ligand>
</feature>
<evidence type="ECO:0000256" key="1">
    <source>
        <dbReference type="ARBA" id="ARBA00000189"/>
    </source>
</evidence>
<dbReference type="GO" id="GO:0140825">
    <property type="term" value="F:lactoperoxidase activity"/>
    <property type="evidence" value="ECO:0007669"/>
    <property type="project" value="UniProtKB-EC"/>
</dbReference>
<dbReference type="GO" id="GO:0046872">
    <property type="term" value="F:metal ion binding"/>
    <property type="evidence" value="ECO:0007669"/>
    <property type="project" value="UniProtKB-UniRule"/>
</dbReference>
<dbReference type="Gene3D" id="1.10.420.10">
    <property type="entry name" value="Peroxidase, domain 2"/>
    <property type="match status" value="1"/>
</dbReference>
<keyword evidence="8 16" id="KW-0479">Metal-binding</keyword>
<feature type="chain" id="PRO_5023971022" description="Peroxidase" evidence="18">
    <location>
        <begin position="25"/>
        <end position="340"/>
    </location>
</feature>
<evidence type="ECO:0000256" key="5">
    <source>
        <dbReference type="ARBA" id="ARBA00022525"/>
    </source>
</evidence>
<evidence type="ECO:0000256" key="9">
    <source>
        <dbReference type="ARBA" id="ARBA00022837"/>
    </source>
</evidence>
<keyword evidence="6 18" id="KW-0575">Peroxidase</keyword>
<feature type="binding site" evidence="16">
    <location>
        <position position="78"/>
    </location>
    <ligand>
        <name>Ca(2+)</name>
        <dbReference type="ChEBI" id="CHEBI:29108"/>
        <label>1</label>
    </ligand>
</feature>
<dbReference type="EMBL" id="RWGY01000290">
    <property type="protein sequence ID" value="TVU02686.1"/>
    <property type="molecule type" value="Genomic_DNA"/>
</dbReference>
<keyword evidence="5 18" id="KW-0964">Secreted</keyword>
<comment type="similarity">
    <text evidence="18">Belongs to the peroxidase family. Classical plant (class III) peroxidase subfamily.</text>
</comment>
<accession>A0A5J9SUM4</accession>
<dbReference type="CDD" id="cd00693">
    <property type="entry name" value="secretory_peroxidase"/>
    <property type="match status" value="1"/>
</dbReference>
<comment type="cofactor">
    <cofactor evidence="16 18">
        <name>heme b</name>
        <dbReference type="ChEBI" id="CHEBI:60344"/>
    </cofactor>
    <text evidence="16 18">Binds 1 heme b (iron(II)-protoporphyrin IX) group per subunit.</text>
</comment>
<comment type="subcellular location">
    <subcellularLocation>
        <location evidence="2 18">Secreted</location>
    </subcellularLocation>
</comment>
<keyword evidence="7 18" id="KW-0349">Heme</keyword>
<keyword evidence="14 18" id="KW-0376">Hydrogen peroxide</keyword>
<dbReference type="AlphaFoldDB" id="A0A5J9SUM4"/>
<keyword evidence="10 18" id="KW-0560">Oxidoreductase</keyword>
<protein>
    <recommendedName>
        <fullName evidence="4 18">Peroxidase</fullName>
        <ecNumber evidence="4 18">1.11.1.7</ecNumber>
    </recommendedName>
</protein>
<evidence type="ECO:0000256" key="6">
    <source>
        <dbReference type="ARBA" id="ARBA00022559"/>
    </source>
</evidence>
<feature type="non-terminal residue" evidence="20">
    <location>
        <position position="1"/>
    </location>
</feature>
<dbReference type="PROSITE" id="PS50873">
    <property type="entry name" value="PEROXIDASE_4"/>
    <property type="match status" value="1"/>
</dbReference>
<keyword evidence="21" id="KW-1185">Reference proteome</keyword>
<feature type="binding site" evidence="16">
    <location>
        <position position="76"/>
    </location>
    <ligand>
        <name>Ca(2+)</name>
        <dbReference type="ChEBI" id="CHEBI:29108"/>
        <label>1</label>
    </ligand>
</feature>
<feature type="signal peptide" evidence="18">
    <location>
        <begin position="1"/>
        <end position="24"/>
    </location>
</feature>
<keyword evidence="18" id="KW-0732">Signal</keyword>
<evidence type="ECO:0000256" key="17">
    <source>
        <dbReference type="PIRSR" id="PIRSR600823-5"/>
    </source>
</evidence>
<dbReference type="Pfam" id="PF00141">
    <property type="entry name" value="peroxidase"/>
    <property type="match status" value="1"/>
</dbReference>
<dbReference type="Gene3D" id="1.10.520.10">
    <property type="match status" value="1"/>
</dbReference>
<comment type="caution">
    <text evidence="20">The sequence shown here is derived from an EMBL/GenBank/DDBJ whole genome shotgun (WGS) entry which is preliminary data.</text>
</comment>
<dbReference type="InterPro" id="IPR010255">
    <property type="entry name" value="Haem_peroxidase_sf"/>
</dbReference>
<dbReference type="InterPro" id="IPR033905">
    <property type="entry name" value="Secretory_peroxidase"/>
</dbReference>
<comment type="catalytic activity">
    <reaction evidence="1 18">
        <text>2 a phenolic donor + H2O2 = 2 a phenolic radical donor + 2 H2O</text>
        <dbReference type="Rhea" id="RHEA:56136"/>
        <dbReference type="ChEBI" id="CHEBI:15377"/>
        <dbReference type="ChEBI" id="CHEBI:16240"/>
        <dbReference type="ChEBI" id="CHEBI:139520"/>
        <dbReference type="ChEBI" id="CHEBI:139521"/>
        <dbReference type="EC" id="1.11.1.7"/>
    </reaction>
</comment>
<evidence type="ECO:0000256" key="7">
    <source>
        <dbReference type="ARBA" id="ARBA00022617"/>
    </source>
</evidence>
<reference evidence="20 21" key="1">
    <citation type="journal article" date="2019" name="Sci. Rep.">
        <title>A high-quality genome of Eragrostis curvula grass provides insights into Poaceae evolution and supports new strategies to enhance forage quality.</title>
        <authorList>
            <person name="Carballo J."/>
            <person name="Santos B.A.C.M."/>
            <person name="Zappacosta D."/>
            <person name="Garbus I."/>
            <person name="Selva J.P."/>
            <person name="Gallo C.A."/>
            <person name="Diaz A."/>
            <person name="Albertini E."/>
            <person name="Caccamo M."/>
            <person name="Echenique V."/>
        </authorList>
    </citation>
    <scope>NUCLEOTIDE SEQUENCE [LARGE SCALE GENOMIC DNA]</scope>
    <source>
        <strain evidence="21">cv. Victoria</strain>
        <tissue evidence="20">Leaf</tissue>
    </source>
</reference>
<dbReference type="EC" id="1.11.1.7" evidence="4 18"/>
<comment type="cofactor">
    <cofactor evidence="16 18">
        <name>Ca(2+)</name>
        <dbReference type="ChEBI" id="CHEBI:29108"/>
    </cofactor>
    <text evidence="16 18">Binds 2 calcium ions per subunit.</text>
</comment>
<dbReference type="PANTHER" id="PTHR31517:SF84">
    <property type="entry name" value="PEROXIDASE"/>
    <property type="match status" value="1"/>
</dbReference>
<gene>
    <name evidence="20" type="ORF">EJB05_51800</name>
</gene>
<organism evidence="20 21">
    <name type="scientific">Eragrostis curvula</name>
    <name type="common">weeping love grass</name>
    <dbReference type="NCBI Taxonomy" id="38414"/>
    <lineage>
        <taxon>Eukaryota</taxon>
        <taxon>Viridiplantae</taxon>
        <taxon>Streptophyta</taxon>
        <taxon>Embryophyta</taxon>
        <taxon>Tracheophyta</taxon>
        <taxon>Spermatophyta</taxon>
        <taxon>Magnoliopsida</taxon>
        <taxon>Liliopsida</taxon>
        <taxon>Poales</taxon>
        <taxon>Poaceae</taxon>
        <taxon>PACMAD clade</taxon>
        <taxon>Chloridoideae</taxon>
        <taxon>Eragrostideae</taxon>
        <taxon>Eragrostidinae</taxon>
        <taxon>Eragrostis</taxon>
    </lineage>
</organism>
<feature type="domain" description="Plant heme peroxidase family profile" evidence="19">
    <location>
        <begin position="31"/>
        <end position="339"/>
    </location>
</feature>
<evidence type="ECO:0000256" key="13">
    <source>
        <dbReference type="ARBA" id="ARBA00023180"/>
    </source>
</evidence>
<feature type="disulfide bond" evidence="17">
    <location>
        <begin position="41"/>
        <end position="129"/>
    </location>
</feature>
<evidence type="ECO:0000313" key="21">
    <source>
        <dbReference type="Proteomes" id="UP000324897"/>
    </source>
</evidence>
<feature type="binding site" evidence="16">
    <location>
        <position position="95"/>
    </location>
    <ligand>
        <name>Ca(2+)</name>
        <dbReference type="ChEBI" id="CHEBI:29108"/>
        <label>1</label>
    </ligand>
</feature>
<dbReference type="FunFam" id="1.10.420.10:FF:000006">
    <property type="entry name" value="Peroxidase"/>
    <property type="match status" value="1"/>
</dbReference>
<evidence type="ECO:0000259" key="19">
    <source>
        <dbReference type="PROSITE" id="PS50873"/>
    </source>
</evidence>
<evidence type="ECO:0000256" key="3">
    <source>
        <dbReference type="ARBA" id="ARBA00006873"/>
    </source>
</evidence>
<dbReference type="PANTHER" id="PTHR31517">
    <property type="match status" value="1"/>
</dbReference>
<dbReference type="Proteomes" id="UP000324897">
    <property type="component" value="Unassembled WGS sequence"/>
</dbReference>
<dbReference type="GO" id="GO:0042744">
    <property type="term" value="P:hydrogen peroxide catabolic process"/>
    <property type="evidence" value="ECO:0007669"/>
    <property type="project" value="UniProtKB-KW"/>
</dbReference>
<dbReference type="Gramene" id="TVU02686">
    <property type="protein sequence ID" value="TVU02686"/>
    <property type="gene ID" value="EJB05_51800"/>
</dbReference>
<evidence type="ECO:0000313" key="20">
    <source>
        <dbReference type="EMBL" id="TVU02686.1"/>
    </source>
</evidence>
<feature type="disulfide bond" evidence="17">
    <location>
        <begin position="216"/>
        <end position="243"/>
    </location>
</feature>